<feature type="transmembrane region" description="Helical" evidence="1">
    <location>
        <begin position="6"/>
        <end position="29"/>
    </location>
</feature>
<dbReference type="EMBL" id="VUNS01000003">
    <property type="protein sequence ID" value="MST96204.1"/>
    <property type="molecule type" value="Genomic_DNA"/>
</dbReference>
<keyword evidence="1" id="KW-0472">Membrane</keyword>
<evidence type="ECO:0000313" key="2">
    <source>
        <dbReference type="EMBL" id="MST96204.1"/>
    </source>
</evidence>
<protein>
    <submittedName>
        <fullName evidence="2">DUF1559 domain-containing protein</fullName>
    </submittedName>
</protein>
<comment type="caution">
    <text evidence="2">The sequence shown here is derived from an EMBL/GenBank/DDBJ whole genome shotgun (WGS) entry which is preliminary data.</text>
</comment>
<sequence>MKRNHFTLIELLVVIAIIAILASMLLPALQKARERGKEARCINNLKQFGTGFAMFANDHKDCIPNAPAIHGRYAPGSEWQGQYGWAIQHLFIAGTSAEWCMQGATRLWFRKYLPNAELFFCPSDTERTRQNEWDKVVKGGPPPESFNAPTTGFYGSYYQHGIKNVWFLGGDLTQMESESKLTRFFGSDPKTKDYVMMSCAKHIGTSQWVAGAAYKFHLLRPAGHVAVERRDRSYLGI</sequence>
<reference evidence="2 3" key="1">
    <citation type="submission" date="2019-08" db="EMBL/GenBank/DDBJ databases">
        <title>In-depth cultivation of the pig gut microbiome towards novel bacterial diversity and tailored functional studies.</title>
        <authorList>
            <person name="Wylensek D."/>
            <person name="Hitch T.C.A."/>
            <person name="Clavel T."/>
        </authorList>
    </citation>
    <scope>NUCLEOTIDE SEQUENCE [LARGE SCALE GENOMIC DNA]</scope>
    <source>
        <strain evidence="2 3">BBE-744-WT-12</strain>
    </source>
</reference>
<dbReference type="SUPFAM" id="SSF54523">
    <property type="entry name" value="Pili subunits"/>
    <property type="match status" value="1"/>
</dbReference>
<dbReference type="RefSeq" id="WP_106054021.1">
    <property type="nucleotide sequence ID" value="NZ_CALXOB010000053.1"/>
</dbReference>
<keyword evidence="1" id="KW-0812">Transmembrane</keyword>
<name>A0A844FZP8_9BACT</name>
<keyword evidence="1" id="KW-1133">Transmembrane helix</keyword>
<dbReference type="Gene3D" id="3.30.700.10">
    <property type="entry name" value="Glycoprotein, Type 4 Pilin"/>
    <property type="match status" value="1"/>
</dbReference>
<dbReference type="InterPro" id="IPR012902">
    <property type="entry name" value="N_methyl_site"/>
</dbReference>
<gene>
    <name evidence="2" type="ORF">FYJ85_03980</name>
</gene>
<dbReference type="InterPro" id="IPR045584">
    <property type="entry name" value="Pilin-like"/>
</dbReference>
<dbReference type="PANTHER" id="PTHR30093">
    <property type="entry name" value="GENERAL SECRETION PATHWAY PROTEIN G"/>
    <property type="match status" value="1"/>
</dbReference>
<evidence type="ECO:0000256" key="1">
    <source>
        <dbReference type="SAM" id="Phobius"/>
    </source>
</evidence>
<dbReference type="Proteomes" id="UP000435649">
    <property type="component" value="Unassembled WGS sequence"/>
</dbReference>
<evidence type="ECO:0000313" key="3">
    <source>
        <dbReference type="Proteomes" id="UP000435649"/>
    </source>
</evidence>
<keyword evidence="3" id="KW-1185">Reference proteome</keyword>
<dbReference type="AlphaFoldDB" id="A0A844FZP8"/>
<organism evidence="2 3">
    <name type="scientific">Victivallis lenta</name>
    <dbReference type="NCBI Taxonomy" id="2606640"/>
    <lineage>
        <taxon>Bacteria</taxon>
        <taxon>Pseudomonadati</taxon>
        <taxon>Lentisphaerota</taxon>
        <taxon>Lentisphaeria</taxon>
        <taxon>Victivallales</taxon>
        <taxon>Victivallaceae</taxon>
        <taxon>Victivallis</taxon>
    </lineage>
</organism>
<accession>A0A844FZP8</accession>
<proteinExistence type="predicted"/>
<dbReference type="PANTHER" id="PTHR30093:SF2">
    <property type="entry name" value="TYPE II SECRETION SYSTEM PROTEIN H"/>
    <property type="match status" value="1"/>
</dbReference>
<dbReference type="NCBIfam" id="TIGR02532">
    <property type="entry name" value="IV_pilin_GFxxxE"/>
    <property type="match status" value="1"/>
</dbReference>